<sequence>MPIRYQPLYTWRGTKIDENDDPTDLDWLGYDGEIIIGRIRMESGGPKNGQWRWSGLGPHVRQRLTPQQGFEAEPRKAIRKVEEYYHMLMRNNGARGSKDDR</sequence>
<reference evidence="1 2" key="1">
    <citation type="submission" date="2019-01" db="EMBL/GenBank/DDBJ databases">
        <title>Genomic insights into the origins and evolution of symbiotic genes in the Phaseolus vulgaris microsymbionts.</title>
        <authorList>
            <person name="Tong W."/>
        </authorList>
    </citation>
    <scope>NUCLEOTIDE SEQUENCE [LARGE SCALE GENOMIC DNA]</scope>
    <source>
        <strain evidence="1 2">FH23</strain>
        <plasmid evidence="2">prapfh23c</plasmid>
    </source>
</reference>
<dbReference type="AlphaFoldDB" id="A0AAE5WTM6"/>
<gene>
    <name evidence="1" type="ORF">CO657_30970</name>
</gene>
<keyword evidence="2" id="KW-1185">Reference proteome</keyword>
<dbReference type="EMBL" id="CP035001">
    <property type="protein sequence ID" value="QAS82237.1"/>
    <property type="molecule type" value="Genomic_DNA"/>
</dbReference>
<protein>
    <submittedName>
        <fullName evidence="1">Uncharacterized protein</fullName>
    </submittedName>
</protein>
<dbReference type="RefSeq" id="WP_054186328.1">
    <property type="nucleotide sequence ID" value="NZ_CP035001.1"/>
</dbReference>
<geneLocation type="plasmid" evidence="2">
    <name>prapfh23c</name>
</geneLocation>
<evidence type="ECO:0000313" key="1">
    <source>
        <dbReference type="EMBL" id="QAS82237.1"/>
    </source>
</evidence>
<accession>A0AAE5WTM6</accession>
<evidence type="ECO:0000313" key="2">
    <source>
        <dbReference type="Proteomes" id="UP000220927"/>
    </source>
</evidence>
<proteinExistence type="predicted"/>
<keyword evidence="1" id="KW-0614">Plasmid</keyword>
<dbReference type="Proteomes" id="UP000220927">
    <property type="component" value="Plasmid pRapFH23c"/>
</dbReference>
<organism evidence="1 2">
    <name type="scientific">Rhizobium acidisoli</name>
    <dbReference type="NCBI Taxonomy" id="1538158"/>
    <lineage>
        <taxon>Bacteria</taxon>
        <taxon>Pseudomonadati</taxon>
        <taxon>Pseudomonadota</taxon>
        <taxon>Alphaproteobacteria</taxon>
        <taxon>Hyphomicrobiales</taxon>
        <taxon>Rhizobiaceae</taxon>
        <taxon>Rhizobium/Agrobacterium group</taxon>
        <taxon>Rhizobium</taxon>
    </lineage>
</organism>
<dbReference type="KEGG" id="rad:CO657_30970"/>
<name>A0AAE5WTM6_9HYPH</name>